<proteinExistence type="predicted"/>
<name>A0A5N6NDL1_9ASTR</name>
<evidence type="ECO:0000313" key="2">
    <source>
        <dbReference type="EMBL" id="KAD4585956.1"/>
    </source>
</evidence>
<organism evidence="2 3">
    <name type="scientific">Mikania micrantha</name>
    <name type="common">bitter vine</name>
    <dbReference type="NCBI Taxonomy" id="192012"/>
    <lineage>
        <taxon>Eukaryota</taxon>
        <taxon>Viridiplantae</taxon>
        <taxon>Streptophyta</taxon>
        <taxon>Embryophyta</taxon>
        <taxon>Tracheophyta</taxon>
        <taxon>Spermatophyta</taxon>
        <taxon>Magnoliopsida</taxon>
        <taxon>eudicotyledons</taxon>
        <taxon>Gunneridae</taxon>
        <taxon>Pentapetalae</taxon>
        <taxon>asterids</taxon>
        <taxon>campanulids</taxon>
        <taxon>Asterales</taxon>
        <taxon>Asteraceae</taxon>
        <taxon>Asteroideae</taxon>
        <taxon>Heliantheae alliance</taxon>
        <taxon>Eupatorieae</taxon>
        <taxon>Mikania</taxon>
    </lineage>
</organism>
<gene>
    <name evidence="2" type="ORF">E3N88_23557</name>
</gene>
<comment type="caution">
    <text evidence="2">The sequence shown here is derived from an EMBL/GenBank/DDBJ whole genome shotgun (WGS) entry which is preliminary data.</text>
</comment>
<dbReference type="Proteomes" id="UP000326396">
    <property type="component" value="Linkage Group LG2"/>
</dbReference>
<dbReference type="EMBL" id="SZYD01000012">
    <property type="protein sequence ID" value="KAD4585956.1"/>
    <property type="molecule type" value="Genomic_DNA"/>
</dbReference>
<dbReference type="OrthoDB" id="2272416at2759"/>
<sequence length="217" mass="23522">MAPKQGRSAKKAVRNVTNPELSQVPPVNVEPNLETNVVPSENLEMNTVPPVNPEMNTVPPAGASRSELNEAMIAQIVREQLSACGVLTQHQPHITAGSGGDHDHIEHNATGGHTKIYHTTGTTTTKVTVPDPPLVRMYLQIWGMVTAAEPITLKRTILLTTKLTDEVVRSGTLIAKTQTTVGRRDVGNSNVSKGTKQKWFGKIKTKARLRLATANEM</sequence>
<reference evidence="2 3" key="1">
    <citation type="submission" date="2019-05" db="EMBL/GenBank/DDBJ databases">
        <title>Mikania micrantha, genome provides insights into the molecular mechanism of rapid growth.</title>
        <authorList>
            <person name="Liu B."/>
        </authorList>
    </citation>
    <scope>NUCLEOTIDE SEQUENCE [LARGE SCALE GENOMIC DNA]</scope>
    <source>
        <strain evidence="2">NLD-2019</strain>
        <tissue evidence="2">Leaf</tissue>
    </source>
</reference>
<evidence type="ECO:0000256" key="1">
    <source>
        <dbReference type="SAM" id="MobiDB-lite"/>
    </source>
</evidence>
<accession>A0A5N6NDL1</accession>
<dbReference type="AlphaFoldDB" id="A0A5N6NDL1"/>
<keyword evidence="3" id="KW-1185">Reference proteome</keyword>
<evidence type="ECO:0000313" key="3">
    <source>
        <dbReference type="Proteomes" id="UP000326396"/>
    </source>
</evidence>
<feature type="region of interest" description="Disordered" evidence="1">
    <location>
        <begin position="1"/>
        <end position="32"/>
    </location>
</feature>
<protein>
    <submittedName>
        <fullName evidence="2">Uncharacterized protein</fullName>
    </submittedName>
</protein>